<feature type="domain" description="DNA polymerase III delta subunit-like C-terminal" evidence="6">
    <location>
        <begin position="213"/>
        <end position="332"/>
    </location>
</feature>
<dbReference type="InterPro" id="IPR010372">
    <property type="entry name" value="DNA_pol3_delta_N"/>
</dbReference>
<keyword evidence="4" id="KW-0239">DNA-directed DNA polymerase</keyword>
<evidence type="ECO:0000256" key="4">
    <source>
        <dbReference type="ARBA" id="ARBA00022932"/>
    </source>
</evidence>
<keyword evidence="3" id="KW-0235">DNA replication</keyword>
<evidence type="ECO:0000313" key="7">
    <source>
        <dbReference type="EMBL" id="MBU5669933.1"/>
    </source>
</evidence>
<evidence type="ECO:0000256" key="3">
    <source>
        <dbReference type="ARBA" id="ARBA00022705"/>
    </source>
</evidence>
<keyword evidence="2 7" id="KW-0548">Nucleotidyltransferase</keyword>
<dbReference type="PANTHER" id="PTHR34388:SF1">
    <property type="entry name" value="DNA POLYMERASE III SUBUNIT DELTA"/>
    <property type="match status" value="1"/>
</dbReference>
<dbReference type="InterPro" id="IPR048466">
    <property type="entry name" value="DNA_pol3_delta-like_C"/>
</dbReference>
<dbReference type="EC" id="2.7.7.7" evidence="7"/>
<gene>
    <name evidence="7" type="primary">holA</name>
    <name evidence="7" type="ORF">KQI68_08810</name>
</gene>
<evidence type="ECO:0000259" key="5">
    <source>
        <dbReference type="Pfam" id="PF06144"/>
    </source>
</evidence>
<dbReference type="PANTHER" id="PTHR34388">
    <property type="entry name" value="DNA POLYMERASE III SUBUNIT DELTA"/>
    <property type="match status" value="1"/>
</dbReference>
<keyword evidence="1 7" id="KW-0808">Transferase</keyword>
<organism evidence="7 8">
    <name type="scientific">Peptoniphilus ovalis</name>
    <dbReference type="NCBI Taxonomy" id="2841503"/>
    <lineage>
        <taxon>Bacteria</taxon>
        <taxon>Bacillati</taxon>
        <taxon>Bacillota</taxon>
        <taxon>Tissierellia</taxon>
        <taxon>Tissierellales</taxon>
        <taxon>Peptoniphilaceae</taxon>
        <taxon>Peptoniphilus</taxon>
    </lineage>
</organism>
<dbReference type="InterPro" id="IPR005790">
    <property type="entry name" value="DNA_polIII_delta"/>
</dbReference>
<dbReference type="Pfam" id="PF21694">
    <property type="entry name" value="DNA_pol3_delta_C"/>
    <property type="match status" value="1"/>
</dbReference>
<dbReference type="NCBIfam" id="TIGR01128">
    <property type="entry name" value="holA"/>
    <property type="match status" value="1"/>
</dbReference>
<dbReference type="Proteomes" id="UP000783742">
    <property type="component" value="Unassembled WGS sequence"/>
</dbReference>
<evidence type="ECO:0000256" key="2">
    <source>
        <dbReference type="ARBA" id="ARBA00022695"/>
    </source>
</evidence>
<dbReference type="EMBL" id="JAHLQO010000006">
    <property type="protein sequence ID" value="MBU5669933.1"/>
    <property type="molecule type" value="Genomic_DNA"/>
</dbReference>
<reference evidence="7 8" key="1">
    <citation type="submission" date="2021-06" db="EMBL/GenBank/DDBJ databases">
        <authorList>
            <person name="Sun Q."/>
            <person name="Li D."/>
        </authorList>
    </citation>
    <scope>NUCLEOTIDE SEQUENCE [LARGE SCALE GENOMIC DNA]</scope>
    <source>
        <strain evidence="7 8">MSJ-1</strain>
    </source>
</reference>
<protein>
    <submittedName>
        <fullName evidence="7">DNA polymerase III subunit delta</fullName>
        <ecNumber evidence="7">2.7.7.7</ecNumber>
    </submittedName>
</protein>
<dbReference type="RefSeq" id="WP_216549773.1">
    <property type="nucleotide sequence ID" value="NZ_JAHLQO010000006.1"/>
</dbReference>
<feature type="domain" description="DNA polymerase III delta N-terminal" evidence="5">
    <location>
        <begin position="16"/>
        <end position="127"/>
    </location>
</feature>
<evidence type="ECO:0000256" key="1">
    <source>
        <dbReference type="ARBA" id="ARBA00022679"/>
    </source>
</evidence>
<sequence length="335" mass="39354">MNYKEIYKDSDKGGAYLFYGKEKYLIENAIGYLKNKYIKGTDAFNYIKIEGTEATPADIITAAETYPVMSDKKLVLVKDVSFFISENNLKKSFYEFLENLDNFVILIFWDRASIKKTTKFYKEMKKLGRDVEFPKLSLPDFRNFVNQYFLRKKKKIKTTDIAYFIEKSGYNSRNEDKTLLDIKTEMDKIISATSGEVITREDIDGSITENVDSNIFNFLDAMMKRNTEIAILELDNMYRLNEEIPKIFYMIIRQVKNFLSYKILNEKNIYPNDIMNEIGVSQYEFKKILGTQNNFTKSFLVRFYDELLEADELFKTTSVDEKVILETLVIKYCNG</sequence>
<keyword evidence="8" id="KW-1185">Reference proteome</keyword>
<dbReference type="Pfam" id="PF06144">
    <property type="entry name" value="DNA_pol3_delta"/>
    <property type="match status" value="1"/>
</dbReference>
<dbReference type="GO" id="GO:0003887">
    <property type="term" value="F:DNA-directed DNA polymerase activity"/>
    <property type="evidence" value="ECO:0007669"/>
    <property type="project" value="UniProtKB-EC"/>
</dbReference>
<name>A0ABS6FIN9_9FIRM</name>
<comment type="caution">
    <text evidence="7">The sequence shown here is derived from an EMBL/GenBank/DDBJ whole genome shotgun (WGS) entry which is preliminary data.</text>
</comment>
<accession>A0ABS6FIN9</accession>
<evidence type="ECO:0000313" key="8">
    <source>
        <dbReference type="Proteomes" id="UP000783742"/>
    </source>
</evidence>
<evidence type="ECO:0000259" key="6">
    <source>
        <dbReference type="Pfam" id="PF21694"/>
    </source>
</evidence>
<proteinExistence type="predicted"/>